<dbReference type="OMA" id="VAMANEW"/>
<evidence type="ECO:0000259" key="2">
    <source>
        <dbReference type="Pfam" id="PF01612"/>
    </source>
</evidence>
<dbReference type="InterPro" id="IPR012337">
    <property type="entry name" value="RNaseH-like_sf"/>
</dbReference>
<evidence type="ECO:0000313" key="4">
    <source>
        <dbReference type="Proteomes" id="UP000092993"/>
    </source>
</evidence>
<dbReference type="SUPFAM" id="SSF53098">
    <property type="entry name" value="Ribonuclease H-like"/>
    <property type="match status" value="1"/>
</dbReference>
<dbReference type="InterPro" id="IPR002562">
    <property type="entry name" value="3'-5'_exonuclease_dom"/>
</dbReference>
<dbReference type="GO" id="GO:0006139">
    <property type="term" value="P:nucleobase-containing compound metabolic process"/>
    <property type="evidence" value="ECO:0007669"/>
    <property type="project" value="InterPro"/>
</dbReference>
<dbReference type="Pfam" id="PF01612">
    <property type="entry name" value="DNA_pol_A_exo1"/>
    <property type="match status" value="1"/>
</dbReference>
<dbReference type="OrthoDB" id="1920326at2759"/>
<evidence type="ECO:0000256" key="1">
    <source>
        <dbReference type="SAM" id="MobiDB-lite"/>
    </source>
</evidence>
<feature type="region of interest" description="Disordered" evidence="1">
    <location>
        <begin position="598"/>
        <end position="647"/>
    </location>
</feature>
<dbReference type="Gene3D" id="3.30.420.10">
    <property type="entry name" value="Ribonuclease H-like superfamily/Ribonuclease H"/>
    <property type="match status" value="1"/>
</dbReference>
<dbReference type="AlphaFoldDB" id="A0A1C7MLS5"/>
<keyword evidence="4" id="KW-1185">Reference proteome</keyword>
<dbReference type="Proteomes" id="UP000092993">
    <property type="component" value="Unassembled WGS sequence"/>
</dbReference>
<dbReference type="GO" id="GO:0003676">
    <property type="term" value="F:nucleic acid binding"/>
    <property type="evidence" value="ECO:0007669"/>
    <property type="project" value="InterPro"/>
</dbReference>
<proteinExistence type="predicted"/>
<sequence length="647" mass="72161">MAKDRNIATRANIGLADLTSAVLHHYLPKDPSVHVSTAWDNAVLTDDQVKYAALDVYATAAIFETFSVIPVGQPVTRDTASGTRVHLLNRPATFNNVNVTKTRIIINVHTILVPAYLGGIHPTALQGHLHLSRLYHSCVSDIQDFTAWHNRLDYTPSEEQTFENSSCDAVSAAKAAAIEVHACSSSSFNVICSQVLGDIWHLMDQFKISVHHGMRRPFTRALRDAILLPDENDKAAVEAVLKTQGCRVKRFAPPPEILCSCVSAVVKMYGPLKDAVTGQLLFNDVSWEKAVNVLENVRMGFYSDPPGVELYMVQGRDKEELHLSLHSCSYNASPRFAVNLLRDYCLCHNLRVGTLNRTGKVHQGSYDIWCINCRVHLLDDTADALASSVGNRVHAGWVNGNDFERSAETFRIMLLSEITSSKLGMLVYHPAFAKAEKIKHAHLMMQQNTRIAILLLHTAEERALYHIFLRQAGRPFAGPKQPNWVAMANEWAKHCDGKKIFYKLPKHLKNYHKTWSENRNEENSVELHKAAYNTICTLLVPPEGSVPSIQASTGQSLADEVQTGRRATEINATVSDWQTDVILGHHSARQSLTQFYYGERPPPVQTSQQATELSKGKKRARRSSDEGPKVNKRAPRTCTSRIPFPPS</sequence>
<organism evidence="3 4">
    <name type="scientific">Grifola frondosa</name>
    <name type="common">Maitake</name>
    <name type="synonym">Polyporus frondosus</name>
    <dbReference type="NCBI Taxonomy" id="5627"/>
    <lineage>
        <taxon>Eukaryota</taxon>
        <taxon>Fungi</taxon>
        <taxon>Dikarya</taxon>
        <taxon>Basidiomycota</taxon>
        <taxon>Agaricomycotina</taxon>
        <taxon>Agaricomycetes</taxon>
        <taxon>Polyporales</taxon>
        <taxon>Grifolaceae</taxon>
        <taxon>Grifola</taxon>
    </lineage>
</organism>
<dbReference type="InterPro" id="IPR036397">
    <property type="entry name" value="RNaseH_sf"/>
</dbReference>
<name>A0A1C7MLS5_GRIFR</name>
<dbReference type="EMBL" id="LUGG01000002">
    <property type="protein sequence ID" value="OBZ77815.1"/>
    <property type="molecule type" value="Genomic_DNA"/>
</dbReference>
<accession>A0A1C7MLS5</accession>
<protein>
    <recommendedName>
        <fullName evidence="2">3'-5' exonuclease domain-containing protein</fullName>
    </recommendedName>
</protein>
<evidence type="ECO:0000313" key="3">
    <source>
        <dbReference type="EMBL" id="OBZ77815.1"/>
    </source>
</evidence>
<dbReference type="GO" id="GO:0008408">
    <property type="term" value="F:3'-5' exonuclease activity"/>
    <property type="evidence" value="ECO:0007669"/>
    <property type="project" value="InterPro"/>
</dbReference>
<feature type="domain" description="3'-5' exonuclease" evidence="2">
    <location>
        <begin position="8"/>
        <end position="66"/>
    </location>
</feature>
<comment type="caution">
    <text evidence="3">The sequence shown here is derived from an EMBL/GenBank/DDBJ whole genome shotgun (WGS) entry which is preliminary data.</text>
</comment>
<gene>
    <name evidence="3" type="ORF">A0H81_02815</name>
</gene>
<reference evidence="3 4" key="1">
    <citation type="submission" date="2016-03" db="EMBL/GenBank/DDBJ databases">
        <title>Whole genome sequencing of Grifola frondosa 9006-11.</title>
        <authorList>
            <person name="Min B."/>
            <person name="Park H."/>
            <person name="Kim J.-G."/>
            <person name="Cho H."/>
            <person name="Oh Y.-L."/>
            <person name="Kong W.-S."/>
            <person name="Choi I.-G."/>
        </authorList>
    </citation>
    <scope>NUCLEOTIDE SEQUENCE [LARGE SCALE GENOMIC DNA]</scope>
    <source>
        <strain evidence="3 4">9006-11</strain>
    </source>
</reference>